<evidence type="ECO:0000313" key="1">
    <source>
        <dbReference type="EMBL" id="GAJ29242.1"/>
    </source>
</evidence>
<organism evidence="1 2">
    <name type="scientific">Acidomonas methanolica NBRC 104435</name>
    <dbReference type="NCBI Taxonomy" id="1231351"/>
    <lineage>
        <taxon>Bacteria</taxon>
        <taxon>Pseudomonadati</taxon>
        <taxon>Pseudomonadota</taxon>
        <taxon>Alphaproteobacteria</taxon>
        <taxon>Acetobacterales</taxon>
        <taxon>Acetobacteraceae</taxon>
        <taxon>Acidomonas</taxon>
    </lineage>
</organism>
<dbReference type="Proteomes" id="UP000019760">
    <property type="component" value="Unassembled WGS sequence"/>
</dbReference>
<sequence>MAQGADGGRDVAVWFFPGELHDKDAAGRQAVERDTHENGRHRTYFIGDVDNCNRFFRQIQTSSQLT</sequence>
<gene>
    <name evidence="1" type="ORF">Amme_056_013</name>
</gene>
<reference evidence="1 2" key="2">
    <citation type="journal article" date="2014" name="FEMS Microbiol. Lett.">
        <title>Draft genomic DNA sequence of the facultatively methylotrophic bacterium Acidomonas methanolica type strain MB58.</title>
        <authorList>
            <person name="Higashiura N."/>
            <person name="Hadano H."/>
            <person name="Hirakawa H."/>
            <person name="Matsutani M."/>
            <person name="Takabe S."/>
            <person name="Matsushita K."/>
            <person name="Azuma Y."/>
        </authorList>
    </citation>
    <scope>NUCLEOTIDE SEQUENCE [LARGE SCALE GENOMIC DNA]</scope>
    <source>
        <strain evidence="1 2">MB58</strain>
    </source>
</reference>
<proteinExistence type="predicted"/>
<comment type="caution">
    <text evidence="1">The sequence shown here is derived from an EMBL/GenBank/DDBJ whole genome shotgun (WGS) entry which is preliminary data.</text>
</comment>
<accession>A0A023D534</accession>
<name>A0A023D534_ACIMT</name>
<keyword evidence="2" id="KW-1185">Reference proteome</keyword>
<dbReference type="EMBL" id="BAND01000056">
    <property type="protein sequence ID" value="GAJ29242.1"/>
    <property type="molecule type" value="Genomic_DNA"/>
</dbReference>
<reference evidence="2" key="1">
    <citation type="journal article" date="2014" name="FEMS Microbiol. Lett.">
        <title>Draft Genomic DNA Sequence of the Facultatively Methylotrophic Bacterium Acidomonas methanolica type strain MB58.</title>
        <authorList>
            <person name="Higashiura N."/>
            <person name="Hadano H."/>
            <person name="Hirakawa H."/>
            <person name="Matsutani M."/>
            <person name="Takabe S."/>
            <person name="Matsushita K."/>
            <person name="Azuma Y."/>
        </authorList>
    </citation>
    <scope>NUCLEOTIDE SEQUENCE [LARGE SCALE GENOMIC DNA]</scope>
    <source>
        <strain evidence="2">MB58</strain>
    </source>
</reference>
<evidence type="ECO:0000313" key="2">
    <source>
        <dbReference type="Proteomes" id="UP000019760"/>
    </source>
</evidence>
<protein>
    <submittedName>
        <fullName evidence="1">Uncharacterized protein</fullName>
    </submittedName>
</protein>
<dbReference type="AlphaFoldDB" id="A0A023D534"/>